<reference evidence="1 2" key="1">
    <citation type="submission" date="2016-10" db="EMBL/GenBank/DDBJ databases">
        <authorList>
            <person name="de Groot N.N."/>
        </authorList>
    </citation>
    <scope>NUCLEOTIDE SEQUENCE [LARGE SCALE GENOMIC DNA]</scope>
    <source>
        <strain evidence="1 2">DSM 26424</strain>
    </source>
</reference>
<evidence type="ECO:0008006" key="3">
    <source>
        <dbReference type="Google" id="ProtNLM"/>
    </source>
</evidence>
<evidence type="ECO:0000313" key="2">
    <source>
        <dbReference type="Proteomes" id="UP000199093"/>
    </source>
</evidence>
<sequence length="93" mass="9500">MIAFRSLVTGAPLRMELQLEGSVITRLPPVALADPAAETCAAAMRLGIGLSQASRYRCAEDIAAGRLVALLAATPPAPGGGRYIPATGSFHPG</sequence>
<keyword evidence="2" id="KW-1185">Reference proteome</keyword>
<dbReference type="AlphaFoldDB" id="A0A1G8KPU7"/>
<name>A0A1G8KPU7_9RHOB</name>
<evidence type="ECO:0000313" key="1">
    <source>
        <dbReference type="EMBL" id="SDI45438.1"/>
    </source>
</evidence>
<proteinExistence type="predicted"/>
<dbReference type="EMBL" id="FNEJ01000005">
    <property type="protein sequence ID" value="SDI45438.1"/>
    <property type="molecule type" value="Genomic_DNA"/>
</dbReference>
<protein>
    <recommendedName>
        <fullName evidence="3">LysR substrate binding domain-containing protein</fullName>
    </recommendedName>
</protein>
<organism evidence="1 2">
    <name type="scientific">Salipiger marinus</name>
    <dbReference type="NCBI Taxonomy" id="555512"/>
    <lineage>
        <taxon>Bacteria</taxon>
        <taxon>Pseudomonadati</taxon>
        <taxon>Pseudomonadota</taxon>
        <taxon>Alphaproteobacteria</taxon>
        <taxon>Rhodobacterales</taxon>
        <taxon>Roseobacteraceae</taxon>
        <taxon>Salipiger</taxon>
    </lineage>
</organism>
<dbReference type="Gene3D" id="3.40.190.290">
    <property type="match status" value="1"/>
</dbReference>
<gene>
    <name evidence="1" type="ORF">SAMN04487993_10056</name>
</gene>
<dbReference type="Proteomes" id="UP000199093">
    <property type="component" value="Unassembled WGS sequence"/>
</dbReference>
<accession>A0A1G8KPU7</accession>